<gene>
    <name evidence="5" type="primary">braF</name>
    <name evidence="5" type="ORF">MESS2_310003</name>
</gene>
<proteinExistence type="predicted"/>
<evidence type="ECO:0000259" key="4">
    <source>
        <dbReference type="PROSITE" id="PS50893"/>
    </source>
</evidence>
<keyword evidence="3 5" id="KW-0067">ATP-binding</keyword>
<dbReference type="Gene3D" id="3.40.50.300">
    <property type="entry name" value="P-loop containing nucleotide triphosphate hydrolases"/>
    <property type="match status" value="1"/>
</dbReference>
<dbReference type="CDD" id="cd03219">
    <property type="entry name" value="ABC_Mj1267_LivG_branched"/>
    <property type="match status" value="1"/>
</dbReference>
<dbReference type="InterPro" id="IPR051120">
    <property type="entry name" value="ABC_AA/LPS_Transport"/>
</dbReference>
<dbReference type="InterPro" id="IPR003593">
    <property type="entry name" value="AAA+_ATPase"/>
</dbReference>
<comment type="caution">
    <text evidence="5">The sequence shown here is derived from an EMBL/GenBank/DDBJ whole genome shotgun (WGS) entry which is preliminary data.</text>
</comment>
<dbReference type="FunFam" id="3.40.50.300:FF:000421">
    <property type="entry name" value="Branched-chain amino acid ABC transporter ATP-binding protein"/>
    <property type="match status" value="1"/>
</dbReference>
<dbReference type="GO" id="GO:0005886">
    <property type="term" value="C:plasma membrane"/>
    <property type="evidence" value="ECO:0007669"/>
    <property type="project" value="TreeGrafter"/>
</dbReference>
<keyword evidence="1" id="KW-0813">Transport</keyword>
<evidence type="ECO:0000313" key="6">
    <source>
        <dbReference type="Proteomes" id="UP000012062"/>
    </source>
</evidence>
<evidence type="ECO:0000256" key="3">
    <source>
        <dbReference type="ARBA" id="ARBA00022840"/>
    </source>
</evidence>
<evidence type="ECO:0000313" key="5">
    <source>
        <dbReference type="EMBL" id="CCV06378.1"/>
    </source>
</evidence>
<dbReference type="Proteomes" id="UP000012062">
    <property type="component" value="Unassembled WGS sequence"/>
</dbReference>
<dbReference type="SMART" id="SM00382">
    <property type="entry name" value="AAA"/>
    <property type="match status" value="1"/>
</dbReference>
<dbReference type="GO" id="GO:0016887">
    <property type="term" value="F:ATP hydrolysis activity"/>
    <property type="evidence" value="ECO:0007669"/>
    <property type="project" value="InterPro"/>
</dbReference>
<dbReference type="InterPro" id="IPR003439">
    <property type="entry name" value="ABC_transporter-like_ATP-bd"/>
</dbReference>
<keyword evidence="6" id="KW-1185">Reference proteome</keyword>
<name>M5EQL6_9HYPH</name>
<evidence type="ECO:0000256" key="1">
    <source>
        <dbReference type="ARBA" id="ARBA00022448"/>
    </source>
</evidence>
<sequence length="269" mass="29432">MNMLPTIRTGRGRSDSQVIVVENVSLRFGGLAALTNVSLDVREGEIYSIIGPNGAGKTSLLNCINGFYTPTSGRITLGGDEIARLSPATIARSGLSRTFQNLALFKALSTIDNLLLGRNLKMRTNFLQAAVFLGPTKREEVKHRAAVEEIVHFLQLEAVRDEPVGQLPYGTQKRIEFGRALASEPKIILLDEPMAGMTQREKMEMCDFIRSANEMLNVTFVLIEHDIGVIMGLSDRIAVLDRGLRIAEGTPREIAADPAVISAYLGVEH</sequence>
<accession>M5EQL6</accession>
<organism evidence="5 6">
    <name type="scientific">Mesorhizobium metallidurans STM 2683</name>
    <dbReference type="NCBI Taxonomy" id="1297569"/>
    <lineage>
        <taxon>Bacteria</taxon>
        <taxon>Pseudomonadati</taxon>
        <taxon>Pseudomonadota</taxon>
        <taxon>Alphaproteobacteria</taxon>
        <taxon>Hyphomicrobiales</taxon>
        <taxon>Phyllobacteriaceae</taxon>
        <taxon>Mesorhizobium</taxon>
    </lineage>
</organism>
<dbReference type="eggNOG" id="COG0411">
    <property type="taxonomic scope" value="Bacteria"/>
</dbReference>
<dbReference type="InterPro" id="IPR027417">
    <property type="entry name" value="P-loop_NTPase"/>
</dbReference>
<dbReference type="STRING" id="1297569.MESS2_310003"/>
<dbReference type="PANTHER" id="PTHR45772:SF1">
    <property type="entry name" value="ABC TRANSPORTER ATP-BINDING PROTEIN"/>
    <property type="match status" value="1"/>
</dbReference>
<dbReference type="Pfam" id="PF00005">
    <property type="entry name" value="ABC_tran"/>
    <property type="match status" value="1"/>
</dbReference>
<feature type="domain" description="ABC transporter" evidence="4">
    <location>
        <begin position="19"/>
        <end position="267"/>
    </location>
</feature>
<dbReference type="PROSITE" id="PS50893">
    <property type="entry name" value="ABC_TRANSPORTER_2"/>
    <property type="match status" value="1"/>
</dbReference>
<dbReference type="SUPFAM" id="SSF52540">
    <property type="entry name" value="P-loop containing nucleoside triphosphate hydrolases"/>
    <property type="match status" value="1"/>
</dbReference>
<dbReference type="InterPro" id="IPR032823">
    <property type="entry name" value="BCA_ABC_TP_C"/>
</dbReference>
<dbReference type="Pfam" id="PF12399">
    <property type="entry name" value="BCA_ABC_TP_C"/>
    <property type="match status" value="1"/>
</dbReference>
<dbReference type="RefSeq" id="WP_008875311.1">
    <property type="nucleotide sequence ID" value="NZ_CAUM01000097.1"/>
</dbReference>
<keyword evidence="2" id="KW-0547">Nucleotide-binding</keyword>
<dbReference type="PANTHER" id="PTHR45772">
    <property type="entry name" value="CONSERVED COMPONENT OF ABC TRANSPORTER FOR NATURAL AMINO ACIDS-RELATED"/>
    <property type="match status" value="1"/>
</dbReference>
<dbReference type="EMBL" id="CAUM01000097">
    <property type="protein sequence ID" value="CCV06378.1"/>
    <property type="molecule type" value="Genomic_DNA"/>
</dbReference>
<dbReference type="GO" id="GO:0005524">
    <property type="term" value="F:ATP binding"/>
    <property type="evidence" value="ECO:0007669"/>
    <property type="project" value="UniProtKB-KW"/>
</dbReference>
<reference evidence="5 6" key="1">
    <citation type="submission" date="2013-02" db="EMBL/GenBank/DDBJ databases">
        <authorList>
            <person name="Genoscope - CEA"/>
        </authorList>
    </citation>
    <scope>NUCLEOTIDE SEQUENCE [LARGE SCALE GENOMIC DNA]</scope>
    <source>
        <strain evidence="5 6">STM 2683</strain>
    </source>
</reference>
<evidence type="ECO:0000256" key="2">
    <source>
        <dbReference type="ARBA" id="ARBA00022741"/>
    </source>
</evidence>
<dbReference type="AlphaFoldDB" id="M5EQL6"/>
<protein>
    <submittedName>
        <fullName evidence="5">High-affinity branched-chain amino acid transport ATP-binding protein braF</fullName>
    </submittedName>
</protein>